<name>A0A4U7JCU6_9FIRM</name>
<evidence type="ECO:0000313" key="4">
    <source>
        <dbReference type="Proteomes" id="UP000306409"/>
    </source>
</evidence>
<sequence length="573" mass="63845">MGLFKSISKYIIYKEKPIKNDFVLEENKAINCDTAKNVSSLDVFNKKELEGAFIGCPVKDDILKNKITNDIELNKKVIKTTYDIPKNSDIVLREFNLTVKEKSVKAFIIFIDGMTNSTNISNFILQPLMLLSNIKIYDETKAIGDYIFERLITYNQIEKAESYTDVVSAVNFGGCGIFIEDLEYAFVADIKTWEHRGIDAPKSETVIRGPQEAFNEQLRSNTALIRKILKDKDLIIQSVSVGDRSNTPCAVLYIKDIANDSLVREVLKRVKSIKVDYIFDSGELEQLLEDSTFLTAPQIFATERPDKVAMMLSQGNVAVILDGSPHVLVMPATITEFLHTTEDSNVRYPYVNFIRIIRIIGIALALLLPGTYIAITNFHQEMIPTNLLFAIEASRENVPFPSIIEILIMEFCFELIREAGLRVPGAIGSTIGIVGGLILGQAAVSANVASPIMIIIVAITALGSFTVPSFSMSFSVRIIRFAYIILGAIAGFLGISLGLVINSLVFASSKSFGVPFLTPFAPITNGKYADKLTRKPTWKQERRPDYLNVKNIKSQPKISRGWTEKDSDTEDDK</sequence>
<dbReference type="Pfam" id="PF03323">
    <property type="entry name" value="GerA"/>
    <property type="match status" value="1"/>
</dbReference>
<dbReference type="OrthoDB" id="9772630at2"/>
<dbReference type="AlphaFoldDB" id="A0A4U7JCU6"/>
<dbReference type="InterPro" id="IPR050768">
    <property type="entry name" value="UPF0353/GerABKA_families"/>
</dbReference>
<dbReference type="GO" id="GO:0009847">
    <property type="term" value="P:spore germination"/>
    <property type="evidence" value="ECO:0007669"/>
    <property type="project" value="InterPro"/>
</dbReference>
<dbReference type="PANTHER" id="PTHR22550:SF5">
    <property type="entry name" value="LEUCINE ZIPPER PROTEIN 4"/>
    <property type="match status" value="1"/>
</dbReference>
<gene>
    <name evidence="3" type="ORF">EHE19_012170</name>
</gene>
<comment type="similarity">
    <text evidence="1">Belongs to the GerABKA family.</text>
</comment>
<evidence type="ECO:0000256" key="2">
    <source>
        <dbReference type="ARBA" id="ARBA00023136"/>
    </source>
</evidence>
<evidence type="ECO:0000256" key="1">
    <source>
        <dbReference type="ARBA" id="ARBA00005278"/>
    </source>
</evidence>
<dbReference type="Proteomes" id="UP000306409">
    <property type="component" value="Chromosome"/>
</dbReference>
<dbReference type="PIRSF" id="PIRSF005690">
    <property type="entry name" value="GerBA"/>
    <property type="match status" value="1"/>
</dbReference>
<accession>A0A4U7JCU6</accession>
<evidence type="ECO:0000313" key="3">
    <source>
        <dbReference type="EMBL" id="QNU65675.1"/>
    </source>
</evidence>
<organism evidence="3 4">
    <name type="scientific">Ruminiclostridium herbifermentans</name>
    <dbReference type="NCBI Taxonomy" id="2488810"/>
    <lineage>
        <taxon>Bacteria</taxon>
        <taxon>Bacillati</taxon>
        <taxon>Bacillota</taxon>
        <taxon>Clostridia</taxon>
        <taxon>Eubacteriales</taxon>
        <taxon>Oscillospiraceae</taxon>
        <taxon>Ruminiclostridium</taxon>
    </lineage>
</organism>
<dbReference type="GO" id="GO:0016020">
    <property type="term" value="C:membrane"/>
    <property type="evidence" value="ECO:0007669"/>
    <property type="project" value="InterPro"/>
</dbReference>
<reference evidence="3 4" key="1">
    <citation type="submission" date="2020-09" db="EMBL/GenBank/DDBJ databases">
        <title>Characterization and genome sequencing of Ruminiclostridium sp. nov. MA18.</title>
        <authorList>
            <person name="Rettenmaier R."/>
            <person name="Kowollik M.-L."/>
            <person name="Liebl W."/>
            <person name="Zverlov V."/>
        </authorList>
    </citation>
    <scope>NUCLEOTIDE SEQUENCE [LARGE SCALE GENOMIC DNA]</scope>
    <source>
        <strain evidence="3 4">MA18</strain>
    </source>
</reference>
<keyword evidence="4" id="KW-1185">Reference proteome</keyword>
<dbReference type="PANTHER" id="PTHR22550">
    <property type="entry name" value="SPORE GERMINATION PROTEIN"/>
    <property type="match status" value="1"/>
</dbReference>
<dbReference type="RefSeq" id="WP_137698595.1">
    <property type="nucleotide sequence ID" value="NZ_CP061336.1"/>
</dbReference>
<proteinExistence type="inferred from homology"/>
<dbReference type="KEGG" id="rher:EHE19_012170"/>
<dbReference type="EMBL" id="CP061336">
    <property type="protein sequence ID" value="QNU65675.1"/>
    <property type="molecule type" value="Genomic_DNA"/>
</dbReference>
<protein>
    <submittedName>
        <fullName evidence="3">Spore germination protein</fullName>
    </submittedName>
</protein>
<dbReference type="InterPro" id="IPR004995">
    <property type="entry name" value="Spore_Ger"/>
</dbReference>
<keyword evidence="2" id="KW-0472">Membrane</keyword>